<dbReference type="EMBL" id="SMGG01000003">
    <property type="protein sequence ID" value="TCK62457.1"/>
    <property type="molecule type" value="Genomic_DNA"/>
</dbReference>
<dbReference type="InterPro" id="IPR011006">
    <property type="entry name" value="CheY-like_superfamily"/>
</dbReference>
<sequence length="119" mass="13417">MGTTILVVDDEAEIRLLYRSELEDRGFTVIEASGSAECYDALKKNKVDLILLDIKLKGESGIDILQHLSSGEKKVKIILATAYSAYQDDFSTWLADGYWVKSLEFDNLIEEINKVLNKN</sequence>
<dbReference type="InterPro" id="IPR050595">
    <property type="entry name" value="Bact_response_regulator"/>
</dbReference>
<dbReference type="SMART" id="SM00448">
    <property type="entry name" value="REC"/>
    <property type="match status" value="1"/>
</dbReference>
<dbReference type="InterPro" id="IPR001789">
    <property type="entry name" value="Sig_transdc_resp-reg_receiver"/>
</dbReference>
<reference evidence="4 5" key="1">
    <citation type="submission" date="2019-03" db="EMBL/GenBank/DDBJ databases">
        <title>Genomic Encyclopedia of Type Strains, Phase IV (KMG-IV): sequencing the most valuable type-strain genomes for metagenomic binning, comparative biology and taxonomic classification.</title>
        <authorList>
            <person name="Goeker M."/>
        </authorList>
    </citation>
    <scope>NUCLEOTIDE SEQUENCE [LARGE SCALE GENOMIC DNA]</scope>
    <source>
        <strain evidence="4 5">DSM 24984</strain>
    </source>
</reference>
<dbReference type="AlphaFoldDB" id="A0A4R1KEB0"/>
<accession>A0A4R1KEB0</accession>
<keyword evidence="1 2" id="KW-0597">Phosphoprotein</keyword>
<feature type="domain" description="Response regulatory" evidence="3">
    <location>
        <begin position="4"/>
        <end position="116"/>
    </location>
</feature>
<dbReference type="Gene3D" id="3.40.50.2300">
    <property type="match status" value="1"/>
</dbReference>
<keyword evidence="5" id="KW-1185">Reference proteome</keyword>
<dbReference type="RefSeq" id="WP_132872531.1">
    <property type="nucleotide sequence ID" value="NZ_JAJUHT010000004.1"/>
</dbReference>
<dbReference type="PROSITE" id="PS50110">
    <property type="entry name" value="RESPONSE_REGULATORY"/>
    <property type="match status" value="1"/>
</dbReference>
<dbReference type="Proteomes" id="UP000294614">
    <property type="component" value="Unassembled WGS sequence"/>
</dbReference>
<proteinExistence type="predicted"/>
<evidence type="ECO:0000259" key="3">
    <source>
        <dbReference type="PROSITE" id="PS50110"/>
    </source>
</evidence>
<dbReference type="Pfam" id="PF00072">
    <property type="entry name" value="Response_reg"/>
    <property type="match status" value="1"/>
</dbReference>
<dbReference type="OrthoDB" id="9788090at2"/>
<feature type="modified residue" description="4-aspartylphosphate" evidence="2">
    <location>
        <position position="53"/>
    </location>
</feature>
<dbReference type="PANTHER" id="PTHR44591">
    <property type="entry name" value="STRESS RESPONSE REGULATOR PROTEIN 1"/>
    <property type="match status" value="1"/>
</dbReference>
<organism evidence="4 5">
    <name type="scientific">Seleniivibrio woodruffii</name>
    <dbReference type="NCBI Taxonomy" id="1078050"/>
    <lineage>
        <taxon>Bacteria</taxon>
        <taxon>Pseudomonadati</taxon>
        <taxon>Deferribacterota</taxon>
        <taxon>Deferribacteres</taxon>
        <taxon>Deferribacterales</taxon>
        <taxon>Geovibrionaceae</taxon>
        <taxon>Seleniivibrio</taxon>
    </lineage>
</organism>
<evidence type="ECO:0000256" key="2">
    <source>
        <dbReference type="PROSITE-ProRule" id="PRU00169"/>
    </source>
</evidence>
<dbReference type="PANTHER" id="PTHR44591:SF18">
    <property type="entry name" value="REGULATORY PROTEIN"/>
    <property type="match status" value="1"/>
</dbReference>
<dbReference type="SUPFAM" id="SSF52172">
    <property type="entry name" value="CheY-like"/>
    <property type="match status" value="1"/>
</dbReference>
<name>A0A4R1KEB0_9BACT</name>
<dbReference type="GO" id="GO:0000160">
    <property type="term" value="P:phosphorelay signal transduction system"/>
    <property type="evidence" value="ECO:0007669"/>
    <property type="project" value="InterPro"/>
</dbReference>
<gene>
    <name evidence="4" type="ORF">C8D98_0983</name>
</gene>
<evidence type="ECO:0000313" key="4">
    <source>
        <dbReference type="EMBL" id="TCK62457.1"/>
    </source>
</evidence>
<evidence type="ECO:0000313" key="5">
    <source>
        <dbReference type="Proteomes" id="UP000294614"/>
    </source>
</evidence>
<protein>
    <submittedName>
        <fullName evidence="4">Response regulator receiver domain-containing protein</fullName>
    </submittedName>
</protein>
<evidence type="ECO:0000256" key="1">
    <source>
        <dbReference type="ARBA" id="ARBA00022553"/>
    </source>
</evidence>
<comment type="caution">
    <text evidence="4">The sequence shown here is derived from an EMBL/GenBank/DDBJ whole genome shotgun (WGS) entry which is preliminary data.</text>
</comment>